<dbReference type="PANTHER" id="PTHR30308">
    <property type="entry name" value="TMRNA-BINDING COMPONENT OF TRANS-TRANSLATION TAGGING COMPLEX"/>
    <property type="match status" value="1"/>
</dbReference>
<dbReference type="NCBIfam" id="NF003843">
    <property type="entry name" value="PRK05422.1"/>
    <property type="match status" value="1"/>
</dbReference>
<gene>
    <name evidence="4" type="ORF">MNBD_GAMMA12-1199</name>
</gene>
<feature type="region of interest" description="Disordered" evidence="3">
    <location>
        <begin position="135"/>
        <end position="159"/>
    </location>
</feature>
<organism evidence="4">
    <name type="scientific">hydrothermal vent metagenome</name>
    <dbReference type="NCBI Taxonomy" id="652676"/>
    <lineage>
        <taxon>unclassified sequences</taxon>
        <taxon>metagenomes</taxon>
        <taxon>ecological metagenomes</taxon>
    </lineage>
</organism>
<dbReference type="Gene3D" id="2.40.280.10">
    <property type="match status" value="1"/>
</dbReference>
<name>A0A3B0YQC3_9ZZZZ</name>
<reference evidence="4" key="1">
    <citation type="submission" date="2018-06" db="EMBL/GenBank/DDBJ databases">
        <authorList>
            <person name="Zhirakovskaya E."/>
        </authorList>
    </citation>
    <scope>NUCLEOTIDE SEQUENCE</scope>
</reference>
<protein>
    <submittedName>
        <fullName evidence="4">TmRNA-binding protein SmpB</fullName>
    </submittedName>
</protein>
<dbReference type="InterPro" id="IPR020081">
    <property type="entry name" value="SsrA-bd_prot_CS"/>
</dbReference>
<evidence type="ECO:0000256" key="2">
    <source>
        <dbReference type="ARBA" id="ARBA00022884"/>
    </source>
</evidence>
<evidence type="ECO:0000256" key="3">
    <source>
        <dbReference type="SAM" id="MobiDB-lite"/>
    </source>
</evidence>
<keyword evidence="2" id="KW-0694">RNA-binding</keyword>
<dbReference type="HAMAP" id="MF_00023">
    <property type="entry name" value="SmpB"/>
    <property type="match status" value="1"/>
</dbReference>
<dbReference type="EMBL" id="UOFL01000146">
    <property type="protein sequence ID" value="VAW78293.1"/>
    <property type="molecule type" value="Genomic_DNA"/>
</dbReference>
<evidence type="ECO:0000256" key="1">
    <source>
        <dbReference type="ARBA" id="ARBA00022490"/>
    </source>
</evidence>
<dbReference type="CDD" id="cd09294">
    <property type="entry name" value="SmpB"/>
    <property type="match status" value="1"/>
</dbReference>
<dbReference type="InterPro" id="IPR000037">
    <property type="entry name" value="SsrA-bd_prot"/>
</dbReference>
<dbReference type="GO" id="GO:0005829">
    <property type="term" value="C:cytosol"/>
    <property type="evidence" value="ECO:0007669"/>
    <property type="project" value="TreeGrafter"/>
</dbReference>
<dbReference type="AlphaFoldDB" id="A0A3B0YQC3"/>
<dbReference type="NCBIfam" id="TIGR00086">
    <property type="entry name" value="smpB"/>
    <property type="match status" value="1"/>
</dbReference>
<sequence>MASKKKANKSKSSTIVLNKRARYDYYIEEKFESGLVLEGWEVKSLREGQVQLGESYVFVKEDEVWITGCVIAALPTVSTHITPNPNRTKKLLLHRREIDKLIGAVERKGYTLVATAMYWKKNVAKVEIGIGKGKKEHDKRAVQKDRDWNRDKSRLLKSG</sequence>
<dbReference type="GO" id="GO:0003723">
    <property type="term" value="F:RNA binding"/>
    <property type="evidence" value="ECO:0007669"/>
    <property type="project" value="UniProtKB-KW"/>
</dbReference>
<dbReference type="PANTHER" id="PTHR30308:SF2">
    <property type="entry name" value="SSRA-BINDING PROTEIN"/>
    <property type="match status" value="1"/>
</dbReference>
<keyword evidence="1" id="KW-0963">Cytoplasm</keyword>
<dbReference type="GO" id="GO:0070930">
    <property type="term" value="P:trans-translation-dependent protein tagging"/>
    <property type="evidence" value="ECO:0007669"/>
    <property type="project" value="TreeGrafter"/>
</dbReference>
<dbReference type="Pfam" id="PF01668">
    <property type="entry name" value="SmpB"/>
    <property type="match status" value="1"/>
</dbReference>
<evidence type="ECO:0000313" key="4">
    <source>
        <dbReference type="EMBL" id="VAW78293.1"/>
    </source>
</evidence>
<dbReference type="InterPro" id="IPR023620">
    <property type="entry name" value="SmpB"/>
</dbReference>
<dbReference type="SUPFAM" id="SSF74982">
    <property type="entry name" value="Small protein B (SmpB)"/>
    <property type="match status" value="1"/>
</dbReference>
<accession>A0A3B0YQC3</accession>
<dbReference type="PROSITE" id="PS01317">
    <property type="entry name" value="SSRP"/>
    <property type="match status" value="1"/>
</dbReference>
<proteinExistence type="inferred from homology"/>